<proteinExistence type="inferred from homology"/>
<dbReference type="InterPro" id="IPR000045">
    <property type="entry name" value="Prepilin_IV_endopep_pep"/>
</dbReference>
<dbReference type="Proteomes" id="UP000323886">
    <property type="component" value="Unassembled WGS sequence"/>
</dbReference>
<evidence type="ECO:0000256" key="2">
    <source>
        <dbReference type="RuleBase" id="RU003793"/>
    </source>
</evidence>
<dbReference type="GO" id="GO:0004190">
    <property type="term" value="F:aspartic-type endopeptidase activity"/>
    <property type="evidence" value="ECO:0007669"/>
    <property type="project" value="InterPro"/>
</dbReference>
<dbReference type="GO" id="GO:0005886">
    <property type="term" value="C:plasma membrane"/>
    <property type="evidence" value="ECO:0007669"/>
    <property type="project" value="TreeGrafter"/>
</dbReference>
<dbReference type="PANTHER" id="PTHR30487:SF0">
    <property type="entry name" value="PREPILIN LEADER PEPTIDASE_N-METHYLTRANSFERASE-RELATED"/>
    <property type="match status" value="1"/>
</dbReference>
<evidence type="ECO:0000256" key="3">
    <source>
        <dbReference type="SAM" id="MobiDB-lite"/>
    </source>
</evidence>
<feature type="transmembrane region" description="Helical" evidence="4">
    <location>
        <begin position="161"/>
        <end position="179"/>
    </location>
</feature>
<comment type="caution">
    <text evidence="6">The sequence shown here is derived from an EMBL/GenBank/DDBJ whole genome shotgun (WGS) entry which is preliminary data.</text>
</comment>
<gene>
    <name evidence="6" type="ORF">F1193_00995</name>
</gene>
<keyword evidence="7" id="KW-1185">Reference proteome</keyword>
<dbReference type="GO" id="GO:0006465">
    <property type="term" value="P:signal peptide processing"/>
    <property type="evidence" value="ECO:0007669"/>
    <property type="project" value="TreeGrafter"/>
</dbReference>
<evidence type="ECO:0000313" key="6">
    <source>
        <dbReference type="EMBL" id="KAA5603696.1"/>
    </source>
</evidence>
<dbReference type="PRINTS" id="PR00864">
    <property type="entry name" value="PREPILNPTASE"/>
</dbReference>
<comment type="similarity">
    <text evidence="1 2">Belongs to the peptidase A24 family.</text>
</comment>
<sequence>MTTDTFDVKSGQGAGVSPATSASPPLERARGAAVPVIAFAAAGVSIAALPGLAGWLGAGLAAIMVAIAAIDARRFIIPDSLNAAALLLGLGHAAAAASAMGDDGVQALAAAALRGGVLAAMFFVLREIHLRLRGREGLGLGDVKLAAVAGVWLGWLVMPLAVEIAALSALAAYAVRYAMLRRRGLRRRLRPTGRLPFGLFFAPAIWLGWLLEAVLYVV</sequence>
<feature type="transmembrane region" description="Helical" evidence="4">
    <location>
        <begin position="36"/>
        <end position="69"/>
    </location>
</feature>
<keyword evidence="4" id="KW-0812">Transmembrane</keyword>
<feature type="domain" description="Prepilin type IV endopeptidase peptidase" evidence="5">
    <location>
        <begin position="60"/>
        <end position="171"/>
    </location>
</feature>
<evidence type="ECO:0000256" key="1">
    <source>
        <dbReference type="ARBA" id="ARBA00005801"/>
    </source>
</evidence>
<dbReference type="InterPro" id="IPR050882">
    <property type="entry name" value="Prepilin_peptidase/N-MTase"/>
</dbReference>
<reference evidence="6 7" key="1">
    <citation type="submission" date="2019-09" db="EMBL/GenBank/DDBJ databases">
        <title>Draft Whole-Genome sequence of Blastochloris sulfoviridis DSM 729.</title>
        <authorList>
            <person name="Meyer T.E."/>
            <person name="Kyndt J.A."/>
        </authorList>
    </citation>
    <scope>NUCLEOTIDE SEQUENCE [LARGE SCALE GENOMIC DNA]</scope>
    <source>
        <strain evidence="6 7">DSM 729</strain>
    </source>
</reference>
<organism evidence="6 7">
    <name type="scientific">Blastochloris sulfoviridis</name>
    <dbReference type="NCBI Taxonomy" id="50712"/>
    <lineage>
        <taxon>Bacteria</taxon>
        <taxon>Pseudomonadati</taxon>
        <taxon>Pseudomonadota</taxon>
        <taxon>Alphaproteobacteria</taxon>
        <taxon>Hyphomicrobiales</taxon>
        <taxon>Blastochloridaceae</taxon>
        <taxon>Blastochloris</taxon>
    </lineage>
</organism>
<evidence type="ECO:0000256" key="4">
    <source>
        <dbReference type="SAM" id="Phobius"/>
    </source>
</evidence>
<dbReference type="InterPro" id="IPR014032">
    <property type="entry name" value="Peptidase_A24A_bac"/>
</dbReference>
<feature type="transmembrane region" description="Helical" evidence="4">
    <location>
        <begin position="199"/>
        <end position="217"/>
    </location>
</feature>
<dbReference type="EMBL" id="VWPL01000001">
    <property type="protein sequence ID" value="KAA5603696.1"/>
    <property type="molecule type" value="Genomic_DNA"/>
</dbReference>
<protein>
    <submittedName>
        <fullName evidence="6">Prepilin peptidase</fullName>
    </submittedName>
</protein>
<accession>A0A5M6I624</accession>
<dbReference type="Pfam" id="PF01478">
    <property type="entry name" value="Peptidase_A24"/>
    <property type="match status" value="1"/>
</dbReference>
<keyword evidence="4" id="KW-0472">Membrane</keyword>
<dbReference type="Gene3D" id="1.20.120.1220">
    <property type="match status" value="1"/>
</dbReference>
<dbReference type="AlphaFoldDB" id="A0A5M6I624"/>
<evidence type="ECO:0000313" key="7">
    <source>
        <dbReference type="Proteomes" id="UP000323886"/>
    </source>
</evidence>
<feature type="region of interest" description="Disordered" evidence="3">
    <location>
        <begin position="1"/>
        <end position="25"/>
    </location>
</feature>
<dbReference type="PANTHER" id="PTHR30487">
    <property type="entry name" value="TYPE 4 PREPILIN-LIKE PROTEINS LEADER PEPTIDE-PROCESSING ENZYME"/>
    <property type="match status" value="1"/>
</dbReference>
<feature type="transmembrane region" description="Helical" evidence="4">
    <location>
        <begin position="81"/>
        <end position="101"/>
    </location>
</feature>
<evidence type="ECO:0000259" key="5">
    <source>
        <dbReference type="Pfam" id="PF01478"/>
    </source>
</evidence>
<keyword evidence="4" id="KW-1133">Transmembrane helix</keyword>
<dbReference type="RefSeq" id="WP_150095802.1">
    <property type="nucleotide sequence ID" value="NZ_VWPL01000001.1"/>
</dbReference>
<name>A0A5M6I624_9HYPH</name>